<evidence type="ECO:0000313" key="3">
    <source>
        <dbReference type="Proteomes" id="UP000664859"/>
    </source>
</evidence>
<sequence length="255" mass="29732">MPAYVNKNAVTRHARTTFCWAALLSVRSIFYKAPSEIIHSVAQTIWLLGNMWWMIGELDDLRTFGTWADEYETHTQQAAWMLTAAMCLLATHYLIFRPLGLYNDRENPLVKMYNDIHPPLKPRLPVYFTDWRLLMRQAADCHHNCEVMWLVFMIPTVLVAADFVLLSWVLGNMVWALGDNFFAEDATERQDMWHEPYHWKTMRWWASWAFLMAFVPFAILYMVWIPCSLLNKHIAPSDHKDGKALSVTTDAEAAS</sequence>
<feature type="transmembrane region" description="Helical" evidence="1">
    <location>
        <begin position="205"/>
        <end position="224"/>
    </location>
</feature>
<dbReference type="AlphaFoldDB" id="A0A835Z9C1"/>
<feature type="transmembrane region" description="Helical" evidence="1">
    <location>
        <begin position="78"/>
        <end position="96"/>
    </location>
</feature>
<keyword evidence="3" id="KW-1185">Reference proteome</keyword>
<dbReference type="EMBL" id="JAFCMP010000050">
    <property type="protein sequence ID" value="KAG5189420.1"/>
    <property type="molecule type" value="Genomic_DNA"/>
</dbReference>
<evidence type="ECO:0000256" key="1">
    <source>
        <dbReference type="SAM" id="Phobius"/>
    </source>
</evidence>
<feature type="transmembrane region" description="Helical" evidence="1">
    <location>
        <begin position="37"/>
        <end position="55"/>
    </location>
</feature>
<feature type="transmembrane region" description="Helical" evidence="1">
    <location>
        <begin position="147"/>
        <end position="170"/>
    </location>
</feature>
<accession>A0A835Z9C1</accession>
<gene>
    <name evidence="2" type="ORF">JKP88DRAFT_252851</name>
</gene>
<protein>
    <submittedName>
        <fullName evidence="2">Uncharacterized protein</fullName>
    </submittedName>
</protein>
<organism evidence="2 3">
    <name type="scientific">Tribonema minus</name>
    <dbReference type="NCBI Taxonomy" id="303371"/>
    <lineage>
        <taxon>Eukaryota</taxon>
        <taxon>Sar</taxon>
        <taxon>Stramenopiles</taxon>
        <taxon>Ochrophyta</taxon>
        <taxon>PX clade</taxon>
        <taxon>Xanthophyceae</taxon>
        <taxon>Tribonematales</taxon>
        <taxon>Tribonemataceae</taxon>
        <taxon>Tribonema</taxon>
    </lineage>
</organism>
<name>A0A835Z9C1_9STRA</name>
<comment type="caution">
    <text evidence="2">The sequence shown here is derived from an EMBL/GenBank/DDBJ whole genome shotgun (WGS) entry which is preliminary data.</text>
</comment>
<evidence type="ECO:0000313" key="2">
    <source>
        <dbReference type="EMBL" id="KAG5189420.1"/>
    </source>
</evidence>
<keyword evidence="1" id="KW-0812">Transmembrane</keyword>
<keyword evidence="1" id="KW-1133">Transmembrane helix</keyword>
<reference evidence="2" key="1">
    <citation type="submission" date="2021-02" db="EMBL/GenBank/DDBJ databases">
        <title>First Annotated Genome of the Yellow-green Alga Tribonema minus.</title>
        <authorList>
            <person name="Mahan K.M."/>
        </authorList>
    </citation>
    <scope>NUCLEOTIDE SEQUENCE</scope>
    <source>
        <strain evidence="2">UTEX B ZZ1240</strain>
    </source>
</reference>
<keyword evidence="1" id="KW-0472">Membrane</keyword>
<proteinExistence type="predicted"/>
<dbReference type="Proteomes" id="UP000664859">
    <property type="component" value="Unassembled WGS sequence"/>
</dbReference>